<evidence type="ECO:0000256" key="1">
    <source>
        <dbReference type="SAM" id="MobiDB-lite"/>
    </source>
</evidence>
<gene>
    <name evidence="2" type="ORF">CPLU01_08664</name>
</gene>
<evidence type="ECO:0000313" key="3">
    <source>
        <dbReference type="Proteomes" id="UP000654918"/>
    </source>
</evidence>
<reference evidence="2" key="1">
    <citation type="journal article" date="2020" name="Phytopathology">
        <title>Genome Sequence Resources of Colletotrichum truncatum, C. plurivorum, C. musicola, and C. sojae: Four Species Pathogenic to Soybean (Glycine max).</title>
        <authorList>
            <person name="Rogerio F."/>
            <person name="Boufleur T.R."/>
            <person name="Ciampi-Guillardi M."/>
            <person name="Sukno S.A."/>
            <person name="Thon M.R."/>
            <person name="Massola Junior N.S."/>
            <person name="Baroncelli R."/>
        </authorList>
    </citation>
    <scope>NUCLEOTIDE SEQUENCE</scope>
    <source>
        <strain evidence="2">LFN00145</strain>
    </source>
</reference>
<feature type="region of interest" description="Disordered" evidence="1">
    <location>
        <begin position="38"/>
        <end position="93"/>
    </location>
</feature>
<accession>A0A8H6ND44</accession>
<proteinExistence type="predicted"/>
<evidence type="ECO:0000313" key="2">
    <source>
        <dbReference type="EMBL" id="KAF6828185.1"/>
    </source>
</evidence>
<keyword evidence="3" id="KW-1185">Reference proteome</keyword>
<organism evidence="2 3">
    <name type="scientific">Colletotrichum plurivorum</name>
    <dbReference type="NCBI Taxonomy" id="2175906"/>
    <lineage>
        <taxon>Eukaryota</taxon>
        <taxon>Fungi</taxon>
        <taxon>Dikarya</taxon>
        <taxon>Ascomycota</taxon>
        <taxon>Pezizomycotina</taxon>
        <taxon>Sordariomycetes</taxon>
        <taxon>Hypocreomycetidae</taxon>
        <taxon>Glomerellales</taxon>
        <taxon>Glomerellaceae</taxon>
        <taxon>Colletotrichum</taxon>
        <taxon>Colletotrichum orchidearum species complex</taxon>
    </lineage>
</organism>
<feature type="compositionally biased region" description="Gly residues" evidence="1">
    <location>
        <begin position="83"/>
        <end position="93"/>
    </location>
</feature>
<sequence length="93" mass="10088">MRDRVDDPGLVLAPGLAPLARATQHTMPQPAMTAYERRTLDRANAVPPSVFSKRSRRWDRHRSTPRDTAGEETGPAIIAGRGLPTGSGGFILL</sequence>
<comment type="caution">
    <text evidence="2">The sequence shown here is derived from an EMBL/GenBank/DDBJ whole genome shotgun (WGS) entry which is preliminary data.</text>
</comment>
<dbReference type="Proteomes" id="UP000654918">
    <property type="component" value="Unassembled WGS sequence"/>
</dbReference>
<name>A0A8H6ND44_9PEZI</name>
<dbReference type="EMBL" id="WIGO01000126">
    <property type="protein sequence ID" value="KAF6828185.1"/>
    <property type="molecule type" value="Genomic_DNA"/>
</dbReference>
<protein>
    <submittedName>
        <fullName evidence="2">Uncharacterized protein</fullName>
    </submittedName>
</protein>
<dbReference type="AlphaFoldDB" id="A0A8H6ND44"/>